<comment type="caution">
    <text evidence="1">The sequence shown here is derived from an EMBL/GenBank/DDBJ whole genome shotgun (WGS) entry which is preliminary data.</text>
</comment>
<name>A0A448WHW5_9PLAT</name>
<dbReference type="EMBL" id="CAAALY010014197">
    <property type="protein sequence ID" value="VEL12244.1"/>
    <property type="molecule type" value="Genomic_DNA"/>
</dbReference>
<gene>
    <name evidence="1" type="ORF">PXEA_LOCUS5684</name>
</gene>
<accession>A0A448WHW5</accession>
<organism evidence="1 2">
    <name type="scientific">Protopolystoma xenopodis</name>
    <dbReference type="NCBI Taxonomy" id="117903"/>
    <lineage>
        <taxon>Eukaryota</taxon>
        <taxon>Metazoa</taxon>
        <taxon>Spiralia</taxon>
        <taxon>Lophotrochozoa</taxon>
        <taxon>Platyhelminthes</taxon>
        <taxon>Monogenea</taxon>
        <taxon>Polyopisthocotylea</taxon>
        <taxon>Polystomatidea</taxon>
        <taxon>Polystomatidae</taxon>
        <taxon>Protopolystoma</taxon>
    </lineage>
</organism>
<evidence type="ECO:0000313" key="1">
    <source>
        <dbReference type="EMBL" id="VEL12244.1"/>
    </source>
</evidence>
<reference evidence="1" key="1">
    <citation type="submission" date="2018-11" db="EMBL/GenBank/DDBJ databases">
        <authorList>
            <consortium name="Pathogen Informatics"/>
        </authorList>
    </citation>
    <scope>NUCLEOTIDE SEQUENCE</scope>
</reference>
<keyword evidence="2" id="KW-1185">Reference proteome</keyword>
<evidence type="ECO:0000313" key="2">
    <source>
        <dbReference type="Proteomes" id="UP000784294"/>
    </source>
</evidence>
<sequence>MALLTQNRNLVYHTLPSLLSRSPSAITNLPMPIQQFLDECSPSVVTPTAQERSEFVKFALHTLAVGCSLEVDLSAPLDLLRLLLTHSAPILSVQAD</sequence>
<dbReference type="Proteomes" id="UP000784294">
    <property type="component" value="Unassembled WGS sequence"/>
</dbReference>
<protein>
    <submittedName>
        <fullName evidence="1">Uncharacterized protein</fullName>
    </submittedName>
</protein>
<proteinExistence type="predicted"/>
<dbReference type="AlphaFoldDB" id="A0A448WHW5"/>